<name>A0AA51X5U2_9GAMM</name>
<evidence type="ECO:0000313" key="6">
    <source>
        <dbReference type="Proteomes" id="UP001239782"/>
    </source>
</evidence>
<dbReference type="PANTHER" id="PTHR38764:SF1">
    <property type="entry name" value="ACYL CARRIER PROTEIN PHOSPHODIESTERASE"/>
    <property type="match status" value="1"/>
</dbReference>
<reference evidence="5 6" key="1">
    <citation type="submission" date="2023-08" db="EMBL/GenBank/DDBJ databases">
        <title>Pleionea litopenaei sp. nov., isolated from stomach of juvenile Litopenaeus vannamei.</title>
        <authorList>
            <person name="Rho A.M."/>
            <person name="Hwang C.Y."/>
        </authorList>
    </citation>
    <scope>NUCLEOTIDE SEQUENCE [LARGE SCALE GENOMIC DNA]</scope>
    <source>
        <strain evidence="5 6">HL-JVS1</strain>
    </source>
</reference>
<dbReference type="InterPro" id="IPR007431">
    <property type="entry name" value="ACP_PD"/>
</dbReference>
<keyword evidence="1" id="KW-0444">Lipid biosynthesis</keyword>
<sequence length="196" mass="23034">MNYLAHAALSPTSQQTLIGNLIGDHIRGSDLSHLPKAIEKGVRLHRYIDHQFDHHPNIVAIRRQLPNGLRRFVGISLDLWFDNWLSNHWHAFYAQPLVDFQVSTSQTIQQHIEWIPNSQKPFMEYLCREQLFLRYRSENQITKNLKLLAKRLTKSNGLLESLEWLKDHSDDIVTEWPNVYSDMIAATEEFLSQYDQ</sequence>
<dbReference type="GO" id="GO:0006633">
    <property type="term" value="P:fatty acid biosynthetic process"/>
    <property type="evidence" value="ECO:0007669"/>
    <property type="project" value="UniProtKB-KW"/>
</dbReference>
<dbReference type="EMBL" id="CP133548">
    <property type="protein sequence ID" value="WMS86542.1"/>
    <property type="molecule type" value="Genomic_DNA"/>
</dbReference>
<evidence type="ECO:0000313" key="5">
    <source>
        <dbReference type="EMBL" id="WMS86542.1"/>
    </source>
</evidence>
<proteinExistence type="predicted"/>
<evidence type="ECO:0000256" key="1">
    <source>
        <dbReference type="ARBA" id="ARBA00022516"/>
    </source>
</evidence>
<organism evidence="5 6">
    <name type="scientific">Pleionea litopenaei</name>
    <dbReference type="NCBI Taxonomy" id="3070815"/>
    <lineage>
        <taxon>Bacteria</taxon>
        <taxon>Pseudomonadati</taxon>
        <taxon>Pseudomonadota</taxon>
        <taxon>Gammaproteobacteria</taxon>
        <taxon>Oceanospirillales</taxon>
        <taxon>Pleioneaceae</taxon>
        <taxon>Pleionea</taxon>
    </lineage>
</organism>
<evidence type="ECO:0000256" key="4">
    <source>
        <dbReference type="ARBA" id="ARBA00023160"/>
    </source>
</evidence>
<keyword evidence="6" id="KW-1185">Reference proteome</keyword>
<keyword evidence="3" id="KW-0443">Lipid metabolism</keyword>
<protein>
    <submittedName>
        <fullName evidence="5">ACP phosphodiesterase</fullName>
    </submittedName>
</protein>
<evidence type="ECO:0000256" key="3">
    <source>
        <dbReference type="ARBA" id="ARBA00023098"/>
    </source>
</evidence>
<accession>A0AA51X5U2</accession>
<dbReference type="Pfam" id="PF04336">
    <property type="entry name" value="ACP_PD"/>
    <property type="match status" value="1"/>
</dbReference>
<dbReference type="KEGG" id="plei:Q9312_15080"/>
<dbReference type="PANTHER" id="PTHR38764">
    <property type="entry name" value="ACYL CARRIER PROTEIN PHOSPHODIESTERASE"/>
    <property type="match status" value="1"/>
</dbReference>
<evidence type="ECO:0000256" key="2">
    <source>
        <dbReference type="ARBA" id="ARBA00022801"/>
    </source>
</evidence>
<gene>
    <name evidence="5" type="ORF">Q9312_15080</name>
</gene>
<keyword evidence="4" id="KW-0276">Fatty acid metabolism</keyword>
<keyword evidence="4" id="KW-0275">Fatty acid biosynthesis</keyword>
<dbReference type="RefSeq" id="WP_309201687.1">
    <property type="nucleotide sequence ID" value="NZ_CP133548.1"/>
</dbReference>
<dbReference type="AlphaFoldDB" id="A0AA51X5U2"/>
<dbReference type="GO" id="GO:0008770">
    <property type="term" value="F:[acyl-carrier-protein] phosphodiesterase activity"/>
    <property type="evidence" value="ECO:0007669"/>
    <property type="project" value="InterPro"/>
</dbReference>
<keyword evidence="2" id="KW-0378">Hydrolase</keyword>
<dbReference type="Proteomes" id="UP001239782">
    <property type="component" value="Chromosome"/>
</dbReference>